<organism evidence="1">
    <name type="scientific">Ignisphaera aggregans</name>
    <dbReference type="NCBI Taxonomy" id="334771"/>
    <lineage>
        <taxon>Archaea</taxon>
        <taxon>Thermoproteota</taxon>
        <taxon>Thermoprotei</taxon>
        <taxon>Desulfurococcales</taxon>
        <taxon>Desulfurococcaceae</taxon>
        <taxon>Ignisphaera</taxon>
    </lineage>
</organism>
<proteinExistence type="predicted"/>
<protein>
    <submittedName>
        <fullName evidence="1">Uncharacterized protein</fullName>
    </submittedName>
</protein>
<name>A0A7J2TBS0_9CREN</name>
<evidence type="ECO:0000313" key="1">
    <source>
        <dbReference type="EMBL" id="HEH31460.1"/>
    </source>
</evidence>
<dbReference type="EMBL" id="DSLL01000042">
    <property type="protein sequence ID" value="HEH31460.1"/>
    <property type="molecule type" value="Genomic_DNA"/>
</dbReference>
<gene>
    <name evidence="1" type="ORF">ENP99_05075</name>
</gene>
<accession>A0A7J2TBS0</accession>
<comment type="caution">
    <text evidence="1">The sequence shown here is derived from an EMBL/GenBank/DDBJ whole genome shotgun (WGS) entry which is preliminary data.</text>
</comment>
<reference evidence="1" key="1">
    <citation type="journal article" date="2020" name="mSystems">
        <title>Genome- and Community-Level Interaction Insights into Carbon Utilization and Element Cycling Functions of Hydrothermarchaeota in Hydrothermal Sediment.</title>
        <authorList>
            <person name="Zhou Z."/>
            <person name="Liu Y."/>
            <person name="Xu W."/>
            <person name="Pan J."/>
            <person name="Luo Z.H."/>
            <person name="Li M."/>
        </authorList>
    </citation>
    <scope>NUCLEOTIDE SEQUENCE [LARGE SCALE GENOMIC DNA]</scope>
    <source>
        <strain evidence="1">SpSt-27</strain>
    </source>
</reference>
<dbReference type="AlphaFoldDB" id="A0A7J2TBS0"/>
<sequence>MKKTPQEEKTPPRKKKYYSIKVAELAYVLINNLAARLSIRKQSVVVAGVFLVYCLLENRLDLVEKVLTSLKTKYFRTASSIEKIGESLKEVLIWGEIKE</sequence>